<name>A0AAV1JLI9_9NEOP</name>
<dbReference type="EMBL" id="CAVLEF010000081">
    <property type="protein sequence ID" value="CAK1550291.1"/>
    <property type="molecule type" value="Genomic_DNA"/>
</dbReference>
<dbReference type="Pfam" id="PF09786">
    <property type="entry name" value="CytochromB561_N"/>
    <property type="match status" value="1"/>
</dbReference>
<feature type="compositionally biased region" description="Low complexity" evidence="1">
    <location>
        <begin position="142"/>
        <end position="164"/>
    </location>
</feature>
<sequence>MELHIMSLNHSNLVQRTIDLNYANKKRTRSLKWIFVNTAFLTAFTYDLSCKCEGYTSIFHYVELMCAGVLAANLVQHLLQLLPQRAPPLSLSRTQQKLLGLNDTDLDSSFILNDNETTRAAASGSEVEESTWSVSDADLSLSPRSWRSSPQRQSSQAQPHSSSPSPSPPSMPGRSFTDRDTTKDCFIADRKTLMEYLTQFDQQNQSENSAIVPESSWNTSSAASSPYQLASIDNGVNGKAEEGTSGYPQVWWQLDLDPQRLTQFNLNLRLWIYITILERLVRELERADEMLSRSSAAAPGALVAGHVPLERLRNLARTSHPDLAALLPFLEPYPEQRYIVRRIKELASGECMSAYRWNGGGTDWDESKPTDAELILHLVATYLDIQTSVGIGGVNRGRTFSSEYLIESSDTNGVRRGRGALGVLRVTTRPPHYALMVGDQRLEVPRGRNNLLHTLLCLLAAASRRNPPALARTHLGPAGLNMLWIIGR</sequence>
<dbReference type="InterPro" id="IPR019176">
    <property type="entry name" value="Cytochrome_B561-rel"/>
</dbReference>
<evidence type="ECO:0008006" key="4">
    <source>
        <dbReference type="Google" id="ProtNLM"/>
    </source>
</evidence>
<keyword evidence="3" id="KW-1185">Reference proteome</keyword>
<dbReference type="PANTHER" id="PTHR21780">
    <property type="entry name" value="TRANSMEMBRANE PROTEIN 209"/>
    <property type="match status" value="1"/>
</dbReference>
<dbReference type="GO" id="GO:0016020">
    <property type="term" value="C:membrane"/>
    <property type="evidence" value="ECO:0007669"/>
    <property type="project" value="TreeGrafter"/>
</dbReference>
<dbReference type="Proteomes" id="UP001497472">
    <property type="component" value="Unassembled WGS sequence"/>
</dbReference>
<evidence type="ECO:0000313" key="3">
    <source>
        <dbReference type="Proteomes" id="UP001497472"/>
    </source>
</evidence>
<dbReference type="PANTHER" id="PTHR21780:SF0">
    <property type="entry name" value="TRANSMEMBRANE PROTEIN 209"/>
    <property type="match status" value="1"/>
</dbReference>
<comment type="caution">
    <text evidence="2">The sequence shown here is derived from an EMBL/GenBank/DDBJ whole genome shotgun (WGS) entry which is preliminary data.</text>
</comment>
<accession>A0AAV1JLI9</accession>
<organism evidence="2 3">
    <name type="scientific">Leptosia nina</name>
    <dbReference type="NCBI Taxonomy" id="320188"/>
    <lineage>
        <taxon>Eukaryota</taxon>
        <taxon>Metazoa</taxon>
        <taxon>Ecdysozoa</taxon>
        <taxon>Arthropoda</taxon>
        <taxon>Hexapoda</taxon>
        <taxon>Insecta</taxon>
        <taxon>Pterygota</taxon>
        <taxon>Neoptera</taxon>
        <taxon>Endopterygota</taxon>
        <taxon>Lepidoptera</taxon>
        <taxon>Glossata</taxon>
        <taxon>Ditrysia</taxon>
        <taxon>Papilionoidea</taxon>
        <taxon>Pieridae</taxon>
        <taxon>Pierinae</taxon>
        <taxon>Leptosia</taxon>
    </lineage>
</organism>
<protein>
    <recommendedName>
        <fullName evidence="4">Transmembrane protein 209</fullName>
    </recommendedName>
</protein>
<dbReference type="AlphaFoldDB" id="A0AAV1JLI9"/>
<gene>
    <name evidence="2" type="ORF">LNINA_LOCUS9526</name>
</gene>
<evidence type="ECO:0000313" key="2">
    <source>
        <dbReference type="EMBL" id="CAK1550291.1"/>
    </source>
</evidence>
<proteinExistence type="predicted"/>
<feature type="region of interest" description="Disordered" evidence="1">
    <location>
        <begin position="142"/>
        <end position="181"/>
    </location>
</feature>
<evidence type="ECO:0000256" key="1">
    <source>
        <dbReference type="SAM" id="MobiDB-lite"/>
    </source>
</evidence>
<reference evidence="2 3" key="1">
    <citation type="submission" date="2023-11" db="EMBL/GenBank/DDBJ databases">
        <authorList>
            <person name="Okamura Y."/>
        </authorList>
    </citation>
    <scope>NUCLEOTIDE SEQUENCE [LARGE SCALE GENOMIC DNA]</scope>
</reference>